<proteinExistence type="predicted"/>
<name>A0A0D0BQ88_9AGAR</name>
<dbReference type="Proteomes" id="UP000053593">
    <property type="component" value="Unassembled WGS sequence"/>
</dbReference>
<sequence length="247" mass="27694">MDDGRTSPYHQLYNRGHPVYFLPPSVPVQYESEQNEAPKGNEEERKERITAATSRARLSRACDNCRKGRFKCTKITGEELSPCTKCESLGEKCTYLRPRLRPGPITGVPRASTKTPTMFHEQRNVSAENYKHPDGPPPALGSWNFRTIQPRFEVFAPAAGGNAYASLDPGSRGHYCDFESGDSPAHSAHIFEPSEVECSMQISSNSDGPPTHSAQRTTFLRPMLWVRTENLNNSTTLPRNKKHLFVE</sequence>
<dbReference type="Pfam" id="PF00172">
    <property type="entry name" value="Zn_clus"/>
    <property type="match status" value="1"/>
</dbReference>
<dbReference type="OrthoDB" id="2740448at2759"/>
<evidence type="ECO:0000256" key="2">
    <source>
        <dbReference type="SAM" id="MobiDB-lite"/>
    </source>
</evidence>
<evidence type="ECO:0000313" key="4">
    <source>
        <dbReference type="EMBL" id="KIK57271.1"/>
    </source>
</evidence>
<dbReference type="PANTHER" id="PTHR31668">
    <property type="entry name" value="GLUCOSE TRANSPORT TRANSCRIPTION REGULATOR RGT1-RELATED-RELATED"/>
    <property type="match status" value="1"/>
</dbReference>
<accession>A0A0D0BQ88</accession>
<gene>
    <name evidence="4" type="ORF">GYMLUDRAFT_46530</name>
</gene>
<evidence type="ECO:0000259" key="3">
    <source>
        <dbReference type="PROSITE" id="PS50048"/>
    </source>
</evidence>
<reference evidence="4 5" key="1">
    <citation type="submission" date="2014-04" db="EMBL/GenBank/DDBJ databases">
        <title>Evolutionary Origins and Diversification of the Mycorrhizal Mutualists.</title>
        <authorList>
            <consortium name="DOE Joint Genome Institute"/>
            <consortium name="Mycorrhizal Genomics Consortium"/>
            <person name="Kohler A."/>
            <person name="Kuo A."/>
            <person name="Nagy L.G."/>
            <person name="Floudas D."/>
            <person name="Copeland A."/>
            <person name="Barry K.W."/>
            <person name="Cichocki N."/>
            <person name="Veneault-Fourrey C."/>
            <person name="LaButti K."/>
            <person name="Lindquist E.A."/>
            <person name="Lipzen A."/>
            <person name="Lundell T."/>
            <person name="Morin E."/>
            <person name="Murat C."/>
            <person name="Riley R."/>
            <person name="Ohm R."/>
            <person name="Sun H."/>
            <person name="Tunlid A."/>
            <person name="Henrissat B."/>
            <person name="Grigoriev I.V."/>
            <person name="Hibbett D.S."/>
            <person name="Martin F."/>
        </authorList>
    </citation>
    <scope>NUCLEOTIDE SEQUENCE [LARGE SCALE GENOMIC DNA]</scope>
    <source>
        <strain evidence="4 5">FD-317 M1</strain>
    </source>
</reference>
<dbReference type="SUPFAM" id="SSF57701">
    <property type="entry name" value="Zn2/Cys6 DNA-binding domain"/>
    <property type="match status" value="1"/>
</dbReference>
<organism evidence="4 5">
    <name type="scientific">Collybiopsis luxurians FD-317 M1</name>
    <dbReference type="NCBI Taxonomy" id="944289"/>
    <lineage>
        <taxon>Eukaryota</taxon>
        <taxon>Fungi</taxon>
        <taxon>Dikarya</taxon>
        <taxon>Basidiomycota</taxon>
        <taxon>Agaricomycotina</taxon>
        <taxon>Agaricomycetes</taxon>
        <taxon>Agaricomycetidae</taxon>
        <taxon>Agaricales</taxon>
        <taxon>Marasmiineae</taxon>
        <taxon>Omphalotaceae</taxon>
        <taxon>Collybiopsis</taxon>
        <taxon>Collybiopsis luxurians</taxon>
    </lineage>
</organism>
<dbReference type="GO" id="GO:0008270">
    <property type="term" value="F:zinc ion binding"/>
    <property type="evidence" value="ECO:0007669"/>
    <property type="project" value="InterPro"/>
</dbReference>
<dbReference type="Gene3D" id="4.10.240.10">
    <property type="entry name" value="Zn(2)-C6 fungal-type DNA-binding domain"/>
    <property type="match status" value="1"/>
</dbReference>
<keyword evidence="1" id="KW-0539">Nucleus</keyword>
<evidence type="ECO:0000256" key="1">
    <source>
        <dbReference type="ARBA" id="ARBA00023242"/>
    </source>
</evidence>
<dbReference type="SMART" id="SM00066">
    <property type="entry name" value="GAL4"/>
    <property type="match status" value="1"/>
</dbReference>
<feature type="domain" description="Zn(2)-C6 fungal-type" evidence="3">
    <location>
        <begin position="61"/>
        <end position="95"/>
    </location>
</feature>
<dbReference type="CDD" id="cd00067">
    <property type="entry name" value="GAL4"/>
    <property type="match status" value="1"/>
</dbReference>
<keyword evidence="5" id="KW-1185">Reference proteome</keyword>
<dbReference type="InterPro" id="IPR036864">
    <property type="entry name" value="Zn2-C6_fun-type_DNA-bd_sf"/>
</dbReference>
<dbReference type="HOGENOM" id="CLU_1124659_0_0_1"/>
<feature type="region of interest" description="Disordered" evidence="2">
    <location>
        <begin position="25"/>
        <end position="46"/>
    </location>
</feature>
<dbReference type="PROSITE" id="PS00463">
    <property type="entry name" value="ZN2_CY6_FUNGAL_1"/>
    <property type="match status" value="1"/>
</dbReference>
<protein>
    <submittedName>
        <fullName evidence="4">Unplaced genomic scaffold GYMLUscaffold_44, whole genome shotgun sequence</fullName>
    </submittedName>
</protein>
<dbReference type="InterPro" id="IPR050797">
    <property type="entry name" value="Carb_Metab_Trans_Reg"/>
</dbReference>
<dbReference type="GO" id="GO:0000981">
    <property type="term" value="F:DNA-binding transcription factor activity, RNA polymerase II-specific"/>
    <property type="evidence" value="ECO:0007669"/>
    <property type="project" value="InterPro"/>
</dbReference>
<dbReference type="EMBL" id="KN834792">
    <property type="protein sequence ID" value="KIK57271.1"/>
    <property type="molecule type" value="Genomic_DNA"/>
</dbReference>
<dbReference type="PROSITE" id="PS50048">
    <property type="entry name" value="ZN2_CY6_FUNGAL_2"/>
    <property type="match status" value="1"/>
</dbReference>
<dbReference type="AlphaFoldDB" id="A0A0D0BQ88"/>
<dbReference type="InterPro" id="IPR001138">
    <property type="entry name" value="Zn2Cys6_DnaBD"/>
</dbReference>
<evidence type="ECO:0000313" key="5">
    <source>
        <dbReference type="Proteomes" id="UP000053593"/>
    </source>
</evidence>